<dbReference type="AlphaFoldDB" id="A0A0A9WWG3"/>
<feature type="repeat" description="TPR" evidence="4">
    <location>
        <begin position="126"/>
        <end position="159"/>
    </location>
</feature>
<evidence type="ECO:0000256" key="4">
    <source>
        <dbReference type="PROSITE-ProRule" id="PRU00339"/>
    </source>
</evidence>
<evidence type="ECO:0000313" key="5">
    <source>
        <dbReference type="EMBL" id="JAG12069.1"/>
    </source>
</evidence>
<protein>
    <recommendedName>
        <fullName evidence="3">Cell division cycle protein 27 homolog</fullName>
    </recommendedName>
</protein>
<keyword evidence="1 4" id="KW-0802">TPR repeat</keyword>
<gene>
    <name evidence="6" type="ORF">CM83_3878</name>
    <name evidence="5" type="ORF">CM83_3884</name>
</gene>
<dbReference type="InterPro" id="IPR019734">
    <property type="entry name" value="TPR_rpt"/>
</dbReference>
<dbReference type="GO" id="GO:0007091">
    <property type="term" value="P:metaphase/anaphase transition of mitotic cell cycle"/>
    <property type="evidence" value="ECO:0007669"/>
    <property type="project" value="TreeGrafter"/>
</dbReference>
<dbReference type="Gene3D" id="1.25.40.10">
    <property type="entry name" value="Tetratricopeptide repeat domain"/>
    <property type="match status" value="1"/>
</dbReference>
<dbReference type="GO" id="GO:0005680">
    <property type="term" value="C:anaphase-promoting complex"/>
    <property type="evidence" value="ECO:0007669"/>
    <property type="project" value="TreeGrafter"/>
</dbReference>
<proteinExistence type="inferred from homology"/>
<dbReference type="SUPFAM" id="SSF48452">
    <property type="entry name" value="TPR-like"/>
    <property type="match status" value="1"/>
</dbReference>
<dbReference type="InterPro" id="IPR011990">
    <property type="entry name" value="TPR-like_helical_dom_sf"/>
</dbReference>
<dbReference type="EMBL" id="GBHO01031532">
    <property type="protein sequence ID" value="JAG12072.1"/>
    <property type="molecule type" value="Transcribed_RNA"/>
</dbReference>
<name>A0A0A9WWG3_LYGHE</name>
<evidence type="ECO:0000313" key="6">
    <source>
        <dbReference type="EMBL" id="JAG12072.1"/>
    </source>
</evidence>
<dbReference type="GO" id="GO:0005737">
    <property type="term" value="C:cytoplasm"/>
    <property type="evidence" value="ECO:0007669"/>
    <property type="project" value="TreeGrafter"/>
</dbReference>
<sequence>MIVQNYSKSIECYRKATSYSPIQYRAWYGLASLYYKQERHELARYYIAYALEINTRSTILWIFSAIILYACGETQLALNCLHHAHQVDPSNPLPLFQRAIIFYDQQRYEEALQILLDVMHLTPNEANVHFLLGNIYRQLNNPLSALKHLYRALDIDKKNSTLI</sequence>
<evidence type="ECO:0000256" key="2">
    <source>
        <dbReference type="ARBA" id="ARBA00038210"/>
    </source>
</evidence>
<dbReference type="Pfam" id="PF13432">
    <property type="entry name" value="TPR_16"/>
    <property type="match status" value="1"/>
</dbReference>
<comment type="similarity">
    <text evidence="2">Belongs to the APC3/CDC27 family.</text>
</comment>
<dbReference type="GO" id="GO:0031145">
    <property type="term" value="P:anaphase-promoting complex-dependent catabolic process"/>
    <property type="evidence" value="ECO:0007669"/>
    <property type="project" value="TreeGrafter"/>
</dbReference>
<dbReference type="GO" id="GO:0051301">
    <property type="term" value="P:cell division"/>
    <property type="evidence" value="ECO:0007669"/>
    <property type="project" value="TreeGrafter"/>
</dbReference>
<dbReference type="GO" id="GO:0016567">
    <property type="term" value="P:protein ubiquitination"/>
    <property type="evidence" value="ECO:0007669"/>
    <property type="project" value="TreeGrafter"/>
</dbReference>
<accession>A0A0A9WWG3</accession>
<dbReference type="PROSITE" id="PS50005">
    <property type="entry name" value="TPR"/>
    <property type="match status" value="1"/>
</dbReference>
<dbReference type="EMBL" id="GBHO01031535">
    <property type="protein sequence ID" value="JAG12069.1"/>
    <property type="molecule type" value="Transcribed_RNA"/>
</dbReference>
<dbReference type="Pfam" id="PF13424">
    <property type="entry name" value="TPR_12"/>
    <property type="match status" value="1"/>
</dbReference>
<dbReference type="PANTHER" id="PTHR12558">
    <property type="entry name" value="CELL DIVISION CYCLE 16,23,27"/>
    <property type="match status" value="1"/>
</dbReference>
<organism evidence="5">
    <name type="scientific">Lygus hesperus</name>
    <name type="common">Western plant bug</name>
    <dbReference type="NCBI Taxonomy" id="30085"/>
    <lineage>
        <taxon>Eukaryota</taxon>
        <taxon>Metazoa</taxon>
        <taxon>Ecdysozoa</taxon>
        <taxon>Arthropoda</taxon>
        <taxon>Hexapoda</taxon>
        <taxon>Insecta</taxon>
        <taxon>Pterygota</taxon>
        <taxon>Neoptera</taxon>
        <taxon>Paraneoptera</taxon>
        <taxon>Hemiptera</taxon>
        <taxon>Heteroptera</taxon>
        <taxon>Panheteroptera</taxon>
        <taxon>Cimicomorpha</taxon>
        <taxon>Miridae</taxon>
        <taxon>Mirini</taxon>
        <taxon>Lygus</taxon>
    </lineage>
</organism>
<evidence type="ECO:0000256" key="1">
    <source>
        <dbReference type="ARBA" id="ARBA00022803"/>
    </source>
</evidence>
<reference evidence="5" key="1">
    <citation type="journal article" date="2014" name="PLoS ONE">
        <title>Transcriptome-Based Identification of ABC Transporters in the Western Tarnished Plant Bug Lygus hesperus.</title>
        <authorList>
            <person name="Hull J.J."/>
            <person name="Chaney K."/>
            <person name="Geib S.M."/>
            <person name="Fabrick J.A."/>
            <person name="Brent C.S."/>
            <person name="Walsh D."/>
            <person name="Lavine L.C."/>
        </authorList>
    </citation>
    <scope>NUCLEOTIDE SEQUENCE</scope>
</reference>
<evidence type="ECO:0000256" key="3">
    <source>
        <dbReference type="ARBA" id="ARBA00039307"/>
    </source>
</evidence>
<reference evidence="5" key="2">
    <citation type="submission" date="2014-07" db="EMBL/GenBank/DDBJ databases">
        <authorList>
            <person name="Hull J."/>
        </authorList>
    </citation>
    <scope>NUCLEOTIDE SEQUENCE</scope>
</reference>
<dbReference type="PANTHER" id="PTHR12558:SF13">
    <property type="entry name" value="CELL DIVISION CYCLE PROTEIN 27 HOMOLOG"/>
    <property type="match status" value="1"/>
</dbReference>
<dbReference type="SMART" id="SM00028">
    <property type="entry name" value="TPR"/>
    <property type="match status" value="4"/>
</dbReference>